<dbReference type="STRING" id="585529.HMPREF0291_10903"/>
<protein>
    <recommendedName>
        <fullName evidence="5">Secreted protein</fullName>
    </recommendedName>
</protein>
<dbReference type="RefSeq" id="WP_005288632.1">
    <property type="nucleotide sequence ID" value="NZ_CM000961.1"/>
</dbReference>
<gene>
    <name evidence="3" type="ORF">HMPREF0291_10903</name>
</gene>
<keyword evidence="2" id="KW-0732">Signal</keyword>
<accession>D7WA28</accession>
<evidence type="ECO:0000313" key="3">
    <source>
        <dbReference type="EMBL" id="EFK55645.1"/>
    </source>
</evidence>
<dbReference type="HOGENOM" id="CLU_1080591_0_0_11"/>
<feature type="compositionally biased region" description="Low complexity" evidence="1">
    <location>
        <begin position="68"/>
        <end position="78"/>
    </location>
</feature>
<organism evidence="3 4">
    <name type="scientific">Corynebacterium genitalium ATCC 33030</name>
    <dbReference type="NCBI Taxonomy" id="585529"/>
    <lineage>
        <taxon>Bacteria</taxon>
        <taxon>Bacillati</taxon>
        <taxon>Actinomycetota</taxon>
        <taxon>Actinomycetes</taxon>
        <taxon>Mycobacteriales</taxon>
        <taxon>Corynebacteriaceae</taxon>
        <taxon>Corynebacterium</taxon>
    </lineage>
</organism>
<evidence type="ECO:0000256" key="1">
    <source>
        <dbReference type="SAM" id="MobiDB-lite"/>
    </source>
</evidence>
<dbReference type="AlphaFoldDB" id="D7WA28"/>
<evidence type="ECO:0000256" key="2">
    <source>
        <dbReference type="SAM" id="SignalP"/>
    </source>
</evidence>
<evidence type="ECO:0000313" key="4">
    <source>
        <dbReference type="Proteomes" id="UP000004208"/>
    </source>
</evidence>
<dbReference type="EMBL" id="ACLJ02000001">
    <property type="protein sequence ID" value="EFK55645.1"/>
    <property type="molecule type" value="Genomic_DNA"/>
</dbReference>
<evidence type="ECO:0008006" key="5">
    <source>
        <dbReference type="Google" id="ProtNLM"/>
    </source>
</evidence>
<proteinExistence type="predicted"/>
<dbReference type="PROSITE" id="PS51257">
    <property type="entry name" value="PROKAR_LIPOPROTEIN"/>
    <property type="match status" value="1"/>
</dbReference>
<feature type="region of interest" description="Disordered" evidence="1">
    <location>
        <begin position="32"/>
        <end position="97"/>
    </location>
</feature>
<feature type="chain" id="PRO_5003108319" description="Secreted protein" evidence="2">
    <location>
        <begin position="22"/>
        <end position="257"/>
    </location>
</feature>
<keyword evidence="4" id="KW-1185">Reference proteome</keyword>
<comment type="caution">
    <text evidence="3">The sequence shown here is derived from an EMBL/GenBank/DDBJ whole genome shotgun (WGS) entry which is preliminary data.</text>
</comment>
<dbReference type="Proteomes" id="UP000004208">
    <property type="component" value="Unassembled WGS sequence"/>
</dbReference>
<sequence length="257" mass="27040">MTQITHKTVRPALLSVLTASALTLSGCSMMELPFGPSGNEESTEGEDNTTDEGAEEGPASAESEEPSTEGTSGSSNSEYPGAPAGFSPANDGDKAKLGEPVDIVLPGYESETPLFFEVTVDPAKEMTVDEVQTNAGGGLTGQDYTGFKCFIATIKYLGAGESDAAKDSEIFTPPRFSPTGPQGRQANYISGDNETLCGIHESDRMPSSTKDMQEGKEYKRATITFTESSGAGLEATGVEMNFGKSDSTFPNGKVYFE</sequence>
<feature type="signal peptide" evidence="2">
    <location>
        <begin position="1"/>
        <end position="21"/>
    </location>
</feature>
<reference evidence="3" key="1">
    <citation type="submission" date="2010-06" db="EMBL/GenBank/DDBJ databases">
        <authorList>
            <person name="Muzny D."/>
            <person name="Qin X."/>
            <person name="Buhay C."/>
            <person name="Dugan-Rocha S."/>
            <person name="Ding Y."/>
            <person name="Chen G."/>
            <person name="Hawes A."/>
            <person name="Holder M."/>
            <person name="Jhangiani S."/>
            <person name="Johnson A."/>
            <person name="Khan Z."/>
            <person name="Li Z."/>
            <person name="Liu W."/>
            <person name="Liu X."/>
            <person name="Perez L."/>
            <person name="Shen H."/>
            <person name="Wang Q."/>
            <person name="Watt J."/>
            <person name="Xi L."/>
            <person name="Xin Y."/>
            <person name="Zhou J."/>
            <person name="Deng J."/>
            <person name="Jiang H."/>
            <person name="Liu Y."/>
            <person name="Qu J."/>
            <person name="Song X.-Z."/>
            <person name="Zhang L."/>
            <person name="Villasana D."/>
            <person name="Johnson A."/>
            <person name="Liu J."/>
            <person name="Liyanage D."/>
            <person name="Lorensuhewa L."/>
            <person name="Robinson T."/>
            <person name="Song A."/>
            <person name="Song B.-B."/>
            <person name="Dinh H."/>
            <person name="Thornton R."/>
            <person name="Coyle M."/>
            <person name="Francisco L."/>
            <person name="Jackson L."/>
            <person name="Javaid M."/>
            <person name="Korchina V."/>
            <person name="Kovar C."/>
            <person name="Mata R."/>
            <person name="Mathew T."/>
            <person name="Ngo R."/>
            <person name="Nguyen L."/>
            <person name="Nguyen N."/>
            <person name="Okwuonu G."/>
            <person name="Ongeri F."/>
            <person name="Pham C."/>
            <person name="Simmons D."/>
            <person name="Wilczek-Boney K."/>
            <person name="Hale W."/>
            <person name="Jakkamsetti A."/>
            <person name="Pham P."/>
            <person name="Ruth R."/>
            <person name="San Lucas F."/>
            <person name="Warren J."/>
            <person name="Zhang J."/>
            <person name="Zhao Z."/>
            <person name="Zhou C."/>
            <person name="Zhu D."/>
            <person name="Lee S."/>
            <person name="Bess C."/>
            <person name="Blankenburg K."/>
            <person name="Forbes L."/>
            <person name="Fu Q."/>
            <person name="Gubbala S."/>
            <person name="Hirani K."/>
            <person name="Jayaseelan J.C."/>
            <person name="Lara F."/>
            <person name="Munidasa M."/>
            <person name="Palculict T."/>
            <person name="Patil S."/>
            <person name="Pu L.-L."/>
            <person name="Saada N."/>
            <person name="Tang L."/>
            <person name="Weissenberger G."/>
            <person name="Zhu Y."/>
            <person name="Hemphill L."/>
            <person name="Shang Y."/>
            <person name="Youmans B."/>
            <person name="Ayvaz T."/>
            <person name="Ross M."/>
            <person name="Santibanez J."/>
            <person name="Aqrawi P."/>
            <person name="Gross S."/>
            <person name="Joshi V."/>
            <person name="Fowler G."/>
            <person name="Nazareth L."/>
            <person name="Reid J."/>
            <person name="Worley K."/>
            <person name="Petrosino J."/>
            <person name="Highlander S."/>
            <person name="Gibbs R."/>
        </authorList>
    </citation>
    <scope>NUCLEOTIDE SEQUENCE [LARGE SCALE GENOMIC DNA]</scope>
    <source>
        <strain evidence="3">ATCC 33030</strain>
    </source>
</reference>
<feature type="compositionally biased region" description="Acidic residues" evidence="1">
    <location>
        <begin position="41"/>
        <end position="55"/>
    </location>
</feature>
<dbReference type="OrthoDB" id="4418633at2"/>
<name>D7WA28_9CORY</name>